<name>A0A7X9DJQ6_UNCKA</name>
<organism evidence="2 3">
    <name type="scientific">candidate division WWE3 bacterium</name>
    <dbReference type="NCBI Taxonomy" id="2053526"/>
    <lineage>
        <taxon>Bacteria</taxon>
        <taxon>Katanobacteria</taxon>
    </lineage>
</organism>
<evidence type="ECO:0000313" key="2">
    <source>
        <dbReference type="EMBL" id="NMB69676.1"/>
    </source>
</evidence>
<reference evidence="2 3" key="1">
    <citation type="journal article" date="2020" name="Biotechnol. Biofuels">
        <title>New insights from the biogas microbiome by comprehensive genome-resolved metagenomics of nearly 1600 species originating from multiple anaerobic digesters.</title>
        <authorList>
            <person name="Campanaro S."/>
            <person name="Treu L."/>
            <person name="Rodriguez-R L.M."/>
            <person name="Kovalovszki A."/>
            <person name="Ziels R.M."/>
            <person name="Maus I."/>
            <person name="Zhu X."/>
            <person name="Kougias P.G."/>
            <person name="Basile A."/>
            <person name="Luo G."/>
            <person name="Schluter A."/>
            <person name="Konstantinidis K.T."/>
            <person name="Angelidaki I."/>
        </authorList>
    </citation>
    <scope>NUCLEOTIDE SEQUENCE [LARGE SCALE GENOMIC DNA]</scope>
    <source>
        <strain evidence="2">AS27yjCOA_165</strain>
    </source>
</reference>
<sequence>MLLSAEELKNQLRKFNLMGYSDISVKYADNGKNGKVLTLTDELWKYEDEFYGGEPYSGNETIWLNGQDVFRCVYWGKVESGIDFGNIYNFLRDALKTGPSGNCVHRGPQDFSKDNLHYINACTGTIEHFTQTEKIFLNNQLVYTAYFIGGRINTRK</sequence>
<dbReference type="AlphaFoldDB" id="A0A7X9DJQ6"/>
<gene>
    <name evidence="2" type="ORF">GYA27_00530</name>
</gene>
<feature type="domain" description="DUF5680" evidence="1">
    <location>
        <begin position="48"/>
        <end position="152"/>
    </location>
</feature>
<evidence type="ECO:0000259" key="1">
    <source>
        <dbReference type="Pfam" id="PF18931"/>
    </source>
</evidence>
<evidence type="ECO:0000313" key="3">
    <source>
        <dbReference type="Proteomes" id="UP000526033"/>
    </source>
</evidence>
<dbReference type="Proteomes" id="UP000526033">
    <property type="component" value="Unassembled WGS sequence"/>
</dbReference>
<dbReference type="Pfam" id="PF18931">
    <property type="entry name" value="DUF5680"/>
    <property type="match status" value="1"/>
</dbReference>
<dbReference type="InterPro" id="IPR043735">
    <property type="entry name" value="DUF5680"/>
</dbReference>
<accession>A0A7X9DJQ6</accession>
<protein>
    <recommendedName>
        <fullName evidence="1">DUF5680 domain-containing protein</fullName>
    </recommendedName>
</protein>
<comment type="caution">
    <text evidence="2">The sequence shown here is derived from an EMBL/GenBank/DDBJ whole genome shotgun (WGS) entry which is preliminary data.</text>
</comment>
<proteinExistence type="predicted"/>
<dbReference type="EMBL" id="JAAZNL010000004">
    <property type="protein sequence ID" value="NMB69676.1"/>
    <property type="molecule type" value="Genomic_DNA"/>
</dbReference>